<evidence type="ECO:0000313" key="2">
    <source>
        <dbReference type="Proteomes" id="UP000065151"/>
    </source>
</evidence>
<gene>
    <name evidence="1" type="ORF">AU252_13035</name>
</gene>
<reference evidence="1 2" key="1">
    <citation type="submission" date="2015-12" db="EMBL/GenBank/DDBJ databases">
        <authorList>
            <person name="Shamseldin A."/>
            <person name="Moawad H."/>
            <person name="Abd El-Rahim W.M."/>
            <person name="Sadowsky M.J."/>
        </authorList>
    </citation>
    <scope>NUCLEOTIDE SEQUENCE [LARGE SCALE GENOMIC DNA]</scope>
    <source>
        <strain evidence="1 2">Ar51</strain>
    </source>
</reference>
<dbReference type="KEGG" id="psul:AU252_13035"/>
<sequence length="81" mass="8955">MMVDLGGVWLRQRPAAASLRGQAMGLAWDVAVDHRSCIDGAAWEVQWVEVDQPVVCPAPRFNQCWSRGVGHIFVLLDKPAL</sequence>
<evidence type="ECO:0000313" key="1">
    <source>
        <dbReference type="EMBL" id="ALV41970.1"/>
    </source>
</evidence>
<dbReference type="EMBL" id="CP013747">
    <property type="protein sequence ID" value="ALV41970.1"/>
    <property type="molecule type" value="Genomic_DNA"/>
</dbReference>
<protein>
    <submittedName>
        <fullName evidence="1">Uncharacterized protein</fullName>
    </submittedName>
</protein>
<proteinExistence type="predicted"/>
<accession>A0A0U2XDI0</accession>
<organism evidence="1">
    <name type="scientific">Pseudarthrobacter sulfonivorans</name>
    <dbReference type="NCBI Taxonomy" id="121292"/>
    <lineage>
        <taxon>Bacteria</taxon>
        <taxon>Bacillati</taxon>
        <taxon>Actinomycetota</taxon>
        <taxon>Actinomycetes</taxon>
        <taxon>Micrococcales</taxon>
        <taxon>Micrococcaceae</taxon>
        <taxon>Pseudarthrobacter</taxon>
    </lineage>
</organism>
<name>A0A0U2XDI0_9MICC</name>
<dbReference type="AlphaFoldDB" id="A0A0U2XDI0"/>
<dbReference type="Proteomes" id="UP000065151">
    <property type="component" value="Chromosome"/>
</dbReference>